<feature type="transmembrane region" description="Helical" evidence="6">
    <location>
        <begin position="294"/>
        <end position="319"/>
    </location>
</feature>
<dbReference type="GO" id="GO:0005886">
    <property type="term" value="C:plasma membrane"/>
    <property type="evidence" value="ECO:0007669"/>
    <property type="project" value="UniProtKB-SubCell"/>
</dbReference>
<keyword evidence="3 6" id="KW-0812">Transmembrane</keyword>
<feature type="transmembrane region" description="Helical" evidence="6">
    <location>
        <begin position="445"/>
        <end position="463"/>
    </location>
</feature>
<sequence length="479" mass="51942">MAKDTSSLSLGRETVIGMVGRVLLLISGFIEVLVLTRFLNPSTVGSFYVLLSAAEILCQVIDGTGVAIRKRVSEIGSSSSEYLGAGILFAITYSLLLGAIVGLVYWCTSGPLFGLTVSDSFGVIVTTLTLGLFSIAFDTYTGTGNPGAATIANAGRSLIRLLAVVGILSLTTMVPMLIWAVACANFLAFLLILFLLDIHPTLPSRETAYRTLSFARYSVPNKFLQRLYSRADILLLSALAGNAAAGFYEAALRLTIPSVTAAVVLARTLSVKTSGLASRAKEGVERELQQGTRFAGLFGFPLLAGSIVLGQDLLAVLYTPEYVRAWPALVGLALFQLIYTYRLQYTNVVDGLNQPEINFRVNVGIVIIFLPTATALTLTHGLIGILVATVSTEILRLGAYVYILRKDLGFPFEPMIVMQIISAAIMFLFLPFLSLQLVYGKLYNTTILILFGGLIYFSLLLILDSEIRFKMKKLIQEHR</sequence>
<gene>
    <name evidence="7" type="ORF">SAMN04487949_2848</name>
</gene>
<dbReference type="PANTHER" id="PTHR30250">
    <property type="entry name" value="PST FAMILY PREDICTED COLANIC ACID TRANSPORTER"/>
    <property type="match status" value="1"/>
</dbReference>
<accession>A0A1G9X6L3</accession>
<evidence type="ECO:0000256" key="5">
    <source>
        <dbReference type="ARBA" id="ARBA00023136"/>
    </source>
</evidence>
<evidence type="ECO:0000256" key="3">
    <source>
        <dbReference type="ARBA" id="ARBA00022692"/>
    </source>
</evidence>
<protein>
    <submittedName>
        <fullName evidence="7">Membrane protein involved in the export of O-antigen and teichoic acid</fullName>
    </submittedName>
</protein>
<feature type="transmembrane region" description="Helical" evidence="6">
    <location>
        <begin position="82"/>
        <end position="106"/>
    </location>
</feature>
<dbReference type="STRING" id="660521.SAMN04487949_2848"/>
<evidence type="ECO:0000256" key="6">
    <source>
        <dbReference type="SAM" id="Phobius"/>
    </source>
</evidence>
<evidence type="ECO:0000256" key="1">
    <source>
        <dbReference type="ARBA" id="ARBA00004651"/>
    </source>
</evidence>
<dbReference type="InterPro" id="IPR050833">
    <property type="entry name" value="Poly_Biosynth_Transport"/>
</dbReference>
<feature type="transmembrane region" description="Helical" evidence="6">
    <location>
        <begin position="357"/>
        <end position="376"/>
    </location>
</feature>
<keyword evidence="8" id="KW-1185">Reference proteome</keyword>
<feature type="transmembrane region" description="Helical" evidence="6">
    <location>
        <begin position="382"/>
        <end position="404"/>
    </location>
</feature>
<reference evidence="8" key="1">
    <citation type="submission" date="2016-10" db="EMBL/GenBank/DDBJ databases">
        <authorList>
            <person name="Varghese N."/>
            <person name="Submissions S."/>
        </authorList>
    </citation>
    <scope>NUCLEOTIDE SEQUENCE [LARGE SCALE GENOMIC DNA]</scope>
    <source>
        <strain evidence="8">CGMCC 1.10119</strain>
    </source>
</reference>
<keyword evidence="2" id="KW-1003">Cell membrane</keyword>
<evidence type="ECO:0000256" key="2">
    <source>
        <dbReference type="ARBA" id="ARBA00022475"/>
    </source>
</evidence>
<feature type="transmembrane region" description="Helical" evidence="6">
    <location>
        <begin position="45"/>
        <end position="61"/>
    </location>
</feature>
<feature type="transmembrane region" description="Helical" evidence="6">
    <location>
        <begin position="176"/>
        <end position="196"/>
    </location>
</feature>
<dbReference type="Pfam" id="PF13440">
    <property type="entry name" value="Polysacc_synt_3"/>
    <property type="match status" value="1"/>
</dbReference>
<comment type="subcellular location">
    <subcellularLocation>
        <location evidence="1">Cell membrane</location>
        <topology evidence="1">Multi-pass membrane protein</topology>
    </subcellularLocation>
</comment>
<organism evidence="7 8">
    <name type="scientific">Halogranum gelatinilyticum</name>
    <dbReference type="NCBI Taxonomy" id="660521"/>
    <lineage>
        <taxon>Archaea</taxon>
        <taxon>Methanobacteriati</taxon>
        <taxon>Methanobacteriota</taxon>
        <taxon>Stenosarchaea group</taxon>
        <taxon>Halobacteria</taxon>
        <taxon>Halobacteriales</taxon>
        <taxon>Haloferacaceae</taxon>
    </lineage>
</organism>
<feature type="transmembrane region" description="Helical" evidence="6">
    <location>
        <begin position="112"/>
        <end position="137"/>
    </location>
</feature>
<keyword evidence="5 6" id="KW-0472">Membrane</keyword>
<evidence type="ECO:0000313" key="7">
    <source>
        <dbReference type="EMBL" id="SDM91975.1"/>
    </source>
</evidence>
<evidence type="ECO:0000256" key="4">
    <source>
        <dbReference type="ARBA" id="ARBA00022989"/>
    </source>
</evidence>
<name>A0A1G9X6L3_9EURY</name>
<feature type="transmembrane region" description="Helical" evidence="6">
    <location>
        <begin position="21"/>
        <end position="39"/>
    </location>
</feature>
<keyword evidence="4 6" id="KW-1133">Transmembrane helix</keyword>
<dbReference type="AlphaFoldDB" id="A0A1G9X6L3"/>
<dbReference type="OrthoDB" id="112053at2157"/>
<feature type="transmembrane region" description="Helical" evidence="6">
    <location>
        <begin position="416"/>
        <end position="439"/>
    </location>
</feature>
<dbReference type="RefSeq" id="WP_089698487.1">
    <property type="nucleotide sequence ID" value="NZ_FNHL01000004.1"/>
</dbReference>
<evidence type="ECO:0000313" key="8">
    <source>
        <dbReference type="Proteomes" id="UP000199451"/>
    </source>
</evidence>
<dbReference type="EMBL" id="FNHL01000004">
    <property type="protein sequence ID" value="SDM91975.1"/>
    <property type="molecule type" value="Genomic_DNA"/>
</dbReference>
<dbReference type="Proteomes" id="UP000199451">
    <property type="component" value="Unassembled WGS sequence"/>
</dbReference>
<feature type="transmembrane region" description="Helical" evidence="6">
    <location>
        <begin position="325"/>
        <end position="345"/>
    </location>
</feature>
<proteinExistence type="predicted"/>
<dbReference type="PANTHER" id="PTHR30250:SF26">
    <property type="entry name" value="PSMA PROTEIN"/>
    <property type="match status" value="1"/>
</dbReference>